<comment type="caution">
    <text evidence="2">The sequence shown here is derived from an EMBL/GenBank/DDBJ whole genome shotgun (WGS) entry which is preliminary data.</text>
</comment>
<feature type="compositionally biased region" description="Basic and acidic residues" evidence="1">
    <location>
        <begin position="97"/>
        <end position="108"/>
    </location>
</feature>
<feature type="region of interest" description="Disordered" evidence="1">
    <location>
        <begin position="89"/>
        <end position="132"/>
    </location>
</feature>
<evidence type="ECO:0000256" key="1">
    <source>
        <dbReference type="SAM" id="MobiDB-lite"/>
    </source>
</evidence>
<dbReference type="GeneID" id="19203757"/>
<keyword evidence="3" id="KW-1185">Reference proteome</keyword>
<dbReference type="AlphaFoldDB" id="A0A5M3MDL9"/>
<proteinExistence type="predicted"/>
<organism evidence="2 3">
    <name type="scientific">Coniophora puteana (strain RWD-64-598)</name>
    <name type="common">Brown rot fungus</name>
    <dbReference type="NCBI Taxonomy" id="741705"/>
    <lineage>
        <taxon>Eukaryota</taxon>
        <taxon>Fungi</taxon>
        <taxon>Dikarya</taxon>
        <taxon>Basidiomycota</taxon>
        <taxon>Agaricomycotina</taxon>
        <taxon>Agaricomycetes</taxon>
        <taxon>Agaricomycetidae</taxon>
        <taxon>Boletales</taxon>
        <taxon>Coniophorineae</taxon>
        <taxon>Coniophoraceae</taxon>
        <taxon>Coniophora</taxon>
    </lineage>
</organism>
<name>A0A5M3MDL9_CONPW</name>
<feature type="compositionally biased region" description="Polar residues" evidence="1">
    <location>
        <begin position="113"/>
        <end position="122"/>
    </location>
</feature>
<gene>
    <name evidence="2" type="ORF">CONPUDRAFT_157405</name>
</gene>
<evidence type="ECO:0000313" key="2">
    <source>
        <dbReference type="EMBL" id="EIW77137.1"/>
    </source>
</evidence>
<dbReference type="RefSeq" id="XP_007772577.1">
    <property type="nucleotide sequence ID" value="XM_007774387.1"/>
</dbReference>
<protein>
    <submittedName>
        <fullName evidence="2">Uncharacterized protein</fullName>
    </submittedName>
</protein>
<dbReference type="Proteomes" id="UP000053558">
    <property type="component" value="Unassembled WGS sequence"/>
</dbReference>
<evidence type="ECO:0000313" key="3">
    <source>
        <dbReference type="Proteomes" id="UP000053558"/>
    </source>
</evidence>
<dbReference type="KEGG" id="cput:CONPUDRAFT_157405"/>
<dbReference type="EMBL" id="JH711584">
    <property type="protein sequence ID" value="EIW77137.1"/>
    <property type="molecule type" value="Genomic_DNA"/>
</dbReference>
<accession>A0A5M3MDL9</accession>
<reference evidence="3" key="1">
    <citation type="journal article" date="2012" name="Science">
        <title>The Paleozoic origin of enzymatic lignin decomposition reconstructed from 31 fungal genomes.</title>
        <authorList>
            <person name="Floudas D."/>
            <person name="Binder M."/>
            <person name="Riley R."/>
            <person name="Barry K."/>
            <person name="Blanchette R.A."/>
            <person name="Henrissat B."/>
            <person name="Martinez A.T."/>
            <person name="Otillar R."/>
            <person name="Spatafora J.W."/>
            <person name="Yadav J.S."/>
            <person name="Aerts A."/>
            <person name="Benoit I."/>
            <person name="Boyd A."/>
            <person name="Carlson A."/>
            <person name="Copeland A."/>
            <person name="Coutinho P.M."/>
            <person name="de Vries R.P."/>
            <person name="Ferreira P."/>
            <person name="Findley K."/>
            <person name="Foster B."/>
            <person name="Gaskell J."/>
            <person name="Glotzer D."/>
            <person name="Gorecki P."/>
            <person name="Heitman J."/>
            <person name="Hesse C."/>
            <person name="Hori C."/>
            <person name="Igarashi K."/>
            <person name="Jurgens J.A."/>
            <person name="Kallen N."/>
            <person name="Kersten P."/>
            <person name="Kohler A."/>
            <person name="Kuees U."/>
            <person name="Kumar T.K.A."/>
            <person name="Kuo A."/>
            <person name="LaButti K."/>
            <person name="Larrondo L.F."/>
            <person name="Lindquist E."/>
            <person name="Ling A."/>
            <person name="Lombard V."/>
            <person name="Lucas S."/>
            <person name="Lundell T."/>
            <person name="Martin R."/>
            <person name="McLaughlin D.J."/>
            <person name="Morgenstern I."/>
            <person name="Morin E."/>
            <person name="Murat C."/>
            <person name="Nagy L.G."/>
            <person name="Nolan M."/>
            <person name="Ohm R.A."/>
            <person name="Patyshakuliyeva A."/>
            <person name="Rokas A."/>
            <person name="Ruiz-Duenas F.J."/>
            <person name="Sabat G."/>
            <person name="Salamov A."/>
            <person name="Samejima M."/>
            <person name="Schmutz J."/>
            <person name="Slot J.C."/>
            <person name="St John F."/>
            <person name="Stenlid J."/>
            <person name="Sun H."/>
            <person name="Sun S."/>
            <person name="Syed K."/>
            <person name="Tsang A."/>
            <person name="Wiebenga A."/>
            <person name="Young D."/>
            <person name="Pisabarro A."/>
            <person name="Eastwood D.C."/>
            <person name="Martin F."/>
            <person name="Cullen D."/>
            <person name="Grigoriev I.V."/>
            <person name="Hibbett D.S."/>
        </authorList>
    </citation>
    <scope>NUCLEOTIDE SEQUENCE [LARGE SCALE GENOMIC DNA]</scope>
    <source>
        <strain evidence="3">RWD-64-598 SS2</strain>
    </source>
</reference>
<sequence length="132" mass="14701">MLYYCHSEGCGIALEPKLVLLATGSDKAKANNVKERKEWDAKDLQAREKIDTSVQECFNNEVSKVKDLSLVNLYNAILHHQVQLANMHKGPGLLSKAQEKQHDPEKHPFQGPVASTQPTQGVQEPLTPQPPH</sequence>